<dbReference type="EMBL" id="UINC01189003">
    <property type="protein sequence ID" value="SVE02494.1"/>
    <property type="molecule type" value="Genomic_DNA"/>
</dbReference>
<feature type="non-terminal residue" evidence="1">
    <location>
        <position position="1"/>
    </location>
</feature>
<accession>A0A383A466</accession>
<protein>
    <submittedName>
        <fullName evidence="1">Uncharacterized protein</fullName>
    </submittedName>
</protein>
<sequence>ISSEQINNSGSLGLYHPAQIRSTQTNPIKLTVLHIRLLARDQSKQYNIAIISAKLRRRKQSDISRLSVCPQL</sequence>
<reference evidence="1" key="1">
    <citation type="submission" date="2018-05" db="EMBL/GenBank/DDBJ databases">
        <authorList>
            <person name="Lanie J.A."/>
            <person name="Ng W.-L."/>
            <person name="Kazmierczak K.M."/>
            <person name="Andrzejewski T.M."/>
            <person name="Davidsen T.M."/>
            <person name="Wayne K.J."/>
            <person name="Tettelin H."/>
            <person name="Glass J.I."/>
            <person name="Rusch D."/>
            <person name="Podicherti R."/>
            <person name="Tsui H.-C.T."/>
            <person name="Winkler M.E."/>
        </authorList>
    </citation>
    <scope>NUCLEOTIDE SEQUENCE</scope>
</reference>
<evidence type="ECO:0000313" key="1">
    <source>
        <dbReference type="EMBL" id="SVE02494.1"/>
    </source>
</evidence>
<name>A0A383A466_9ZZZZ</name>
<proteinExistence type="predicted"/>
<organism evidence="1">
    <name type="scientific">marine metagenome</name>
    <dbReference type="NCBI Taxonomy" id="408172"/>
    <lineage>
        <taxon>unclassified sequences</taxon>
        <taxon>metagenomes</taxon>
        <taxon>ecological metagenomes</taxon>
    </lineage>
</organism>
<dbReference type="AlphaFoldDB" id="A0A383A466"/>
<gene>
    <name evidence="1" type="ORF">METZ01_LOCUS455348</name>
</gene>